<dbReference type="EMBL" id="LR796667">
    <property type="protein sequence ID" value="CAB4158162.1"/>
    <property type="molecule type" value="Genomic_DNA"/>
</dbReference>
<protein>
    <submittedName>
        <fullName evidence="1">Uncharacterized protein</fullName>
    </submittedName>
</protein>
<gene>
    <name evidence="1" type="ORF">UFOVP695_35</name>
</gene>
<proteinExistence type="predicted"/>
<organism evidence="1">
    <name type="scientific">uncultured Caudovirales phage</name>
    <dbReference type="NCBI Taxonomy" id="2100421"/>
    <lineage>
        <taxon>Viruses</taxon>
        <taxon>Duplodnaviria</taxon>
        <taxon>Heunggongvirae</taxon>
        <taxon>Uroviricota</taxon>
        <taxon>Caudoviricetes</taxon>
        <taxon>Peduoviridae</taxon>
        <taxon>Maltschvirus</taxon>
        <taxon>Maltschvirus maltsch</taxon>
    </lineage>
</organism>
<sequence>MIDFDLQEEVSFLLNLFKEDCNIMATYFENYYIDYDMRFISDILRNLQRNIELLFRKKCMSDRQIQSIVNKNNELFNIIYDIDCHNAVETIETHISLMKKYIKKSIVEEVYEVSYNLNRYLYLLESNGGT</sequence>
<name>A0A6J5NHG9_9CAUD</name>
<accession>A0A6J5NHG9</accession>
<reference evidence="1" key="1">
    <citation type="submission" date="2020-04" db="EMBL/GenBank/DDBJ databases">
        <authorList>
            <person name="Chiriac C."/>
            <person name="Salcher M."/>
            <person name="Ghai R."/>
            <person name="Kavagutti S V."/>
        </authorList>
    </citation>
    <scope>NUCLEOTIDE SEQUENCE</scope>
</reference>
<evidence type="ECO:0000313" key="1">
    <source>
        <dbReference type="EMBL" id="CAB4158162.1"/>
    </source>
</evidence>